<proteinExistence type="predicted"/>
<evidence type="ECO:0000313" key="3">
    <source>
        <dbReference type="Proteomes" id="UP000733379"/>
    </source>
</evidence>
<name>A0ABS6B7Y6_9NOCA</name>
<dbReference type="RefSeq" id="WP_215922496.1">
    <property type="nucleotide sequence ID" value="NZ_JAHKNI010000014.1"/>
</dbReference>
<feature type="compositionally biased region" description="Polar residues" evidence="1">
    <location>
        <begin position="226"/>
        <end position="235"/>
    </location>
</feature>
<keyword evidence="3" id="KW-1185">Reference proteome</keyword>
<dbReference type="EMBL" id="JAHKNI010000014">
    <property type="protein sequence ID" value="MBU3066424.1"/>
    <property type="molecule type" value="Genomic_DNA"/>
</dbReference>
<organism evidence="2 3">
    <name type="scientific">Nocardia albiluteola</name>
    <dbReference type="NCBI Taxonomy" id="2842303"/>
    <lineage>
        <taxon>Bacteria</taxon>
        <taxon>Bacillati</taxon>
        <taxon>Actinomycetota</taxon>
        <taxon>Actinomycetes</taxon>
        <taxon>Mycobacteriales</taxon>
        <taxon>Nocardiaceae</taxon>
        <taxon>Nocardia</taxon>
    </lineage>
</organism>
<comment type="caution">
    <text evidence="2">The sequence shown here is derived from an EMBL/GenBank/DDBJ whole genome shotgun (WGS) entry which is preliminary data.</text>
</comment>
<reference evidence="2 3" key="1">
    <citation type="submission" date="2021-06" db="EMBL/GenBank/DDBJ databases">
        <title>Actinomycetes sequencing.</title>
        <authorList>
            <person name="Shan Q."/>
        </authorList>
    </citation>
    <scope>NUCLEOTIDE SEQUENCE [LARGE SCALE GENOMIC DNA]</scope>
    <source>
        <strain evidence="2 3">NEAU-G5</strain>
    </source>
</reference>
<evidence type="ECO:0000256" key="1">
    <source>
        <dbReference type="SAM" id="MobiDB-lite"/>
    </source>
</evidence>
<protein>
    <submittedName>
        <fullName evidence="2">Uncharacterized protein</fullName>
    </submittedName>
</protein>
<gene>
    <name evidence="2" type="ORF">KO481_33495</name>
</gene>
<sequence length="235" mass="26469">MKRNDIRPIALGGAAGLTAFAAMLAGSFVLIEFDLWDTVAEQWARHRLTPAERAESDRIRAERAERDRRNLAIVDQAERDRETHDAEVRNGFRPELLNTARAVTTMGELTVPELVAEIHFADMQLYRRPVSPWLHDWHGHREALLHEFIESRNSWLARARVSRTERLRLDIAAEQIEQAPFRPTSGPRYRLAPELLTGTTDAGALSAGPATNGHTYPIFEGPNGETFGNPTTTKE</sequence>
<feature type="region of interest" description="Disordered" evidence="1">
    <location>
        <begin position="211"/>
        <end position="235"/>
    </location>
</feature>
<evidence type="ECO:0000313" key="2">
    <source>
        <dbReference type="EMBL" id="MBU3066424.1"/>
    </source>
</evidence>
<accession>A0ABS6B7Y6</accession>
<dbReference type="Proteomes" id="UP000733379">
    <property type="component" value="Unassembled WGS sequence"/>
</dbReference>